<dbReference type="EC" id="2.3.3.10" evidence="6"/>
<dbReference type="InterPro" id="IPR013746">
    <property type="entry name" value="HMG_CoA_synt_C_dom"/>
</dbReference>
<evidence type="ECO:0000256" key="3">
    <source>
        <dbReference type="SAM" id="MobiDB-lite"/>
    </source>
</evidence>
<evidence type="ECO:0000313" key="6">
    <source>
        <dbReference type="EMBL" id="MCY1074231.1"/>
    </source>
</evidence>
<dbReference type="PANTHER" id="PTHR43323:SF2">
    <property type="entry name" value="HYDROXYMETHYLGLUTARYL-COA SYNTHASE"/>
    <property type="match status" value="1"/>
</dbReference>
<dbReference type="GO" id="GO:0004421">
    <property type="term" value="F:hydroxymethylglutaryl-CoA synthase activity"/>
    <property type="evidence" value="ECO:0007669"/>
    <property type="project" value="UniProtKB-EC"/>
</dbReference>
<dbReference type="Gene3D" id="3.40.47.10">
    <property type="match status" value="2"/>
</dbReference>
<feature type="domain" description="Hydroxymethylglutaryl-coenzyme A synthase N-terminal" evidence="4">
    <location>
        <begin position="3"/>
        <end position="168"/>
    </location>
</feature>
<keyword evidence="7" id="KW-1185">Reference proteome</keyword>
<proteinExistence type="inferred from homology"/>
<feature type="domain" description="Hydroxymethylglutaryl-coenzyme A synthase C-terminal" evidence="5">
    <location>
        <begin position="174"/>
        <end position="261"/>
    </location>
</feature>
<dbReference type="PANTHER" id="PTHR43323">
    <property type="entry name" value="3-HYDROXY-3-METHYLGLUTARYL COENZYME A SYNTHASE"/>
    <property type="match status" value="1"/>
</dbReference>
<keyword evidence="6" id="KW-0012">Acyltransferase</keyword>
<dbReference type="Pfam" id="PF08540">
    <property type="entry name" value="HMG_CoA_synt_C"/>
    <property type="match status" value="2"/>
</dbReference>
<dbReference type="RefSeq" id="WP_267533208.1">
    <property type="nucleotide sequence ID" value="NZ_JAPNKA010000001.1"/>
</dbReference>
<evidence type="ECO:0000256" key="1">
    <source>
        <dbReference type="ARBA" id="ARBA00007061"/>
    </source>
</evidence>
<evidence type="ECO:0000313" key="7">
    <source>
        <dbReference type="Proteomes" id="UP001207654"/>
    </source>
</evidence>
<feature type="domain" description="Hydroxymethylglutaryl-coenzyme A synthase C-terminal" evidence="5">
    <location>
        <begin position="274"/>
        <end position="373"/>
    </location>
</feature>
<dbReference type="Proteomes" id="UP001207654">
    <property type="component" value="Unassembled WGS sequence"/>
</dbReference>
<sequence>MQAGLESLGIAVPPTYVELAELAKARGVAPGKYVDGLGVTRMAVPLVEEDTVTLAARAARMAMEAAGCAPEDVGMLVVGTETAVDHSKPVSSYVQGLLGLPTRCRVFETKHACYGGTAALLLAMDWVRSGSAKGKKALIICSDIARYGVGTPGEPTQGAGAVALLVSDKPKLLAFENGKTGAYAKDVMDFWRPLYSKDAVVDGHYSVQCYLDALEGAYRAYQEASADAREDAGGEGQYSDRFAALVYHVPYGKMSRKAHRHVRTLDGDKEPDASFDRLVGPSLVLPSQVGNIYTGSMYLALASLLSSSREDLTGKQVGLFSYGSGSCAEFFSAVVQPEAQARVKALGLETLLEKRRALSIPEYEAIMAAREKLDDKPAEETPGEGFRYQGTRDHKRIYAR</sequence>
<dbReference type="NCBIfam" id="TIGR01835">
    <property type="entry name" value="HMG-CoA-S_prok"/>
    <property type="match status" value="1"/>
</dbReference>
<keyword evidence="2 6" id="KW-0808">Transferase</keyword>
<comment type="similarity">
    <text evidence="1">Belongs to the thiolase-like superfamily. HMG-CoA synthase family.</text>
</comment>
<name>A0ABT3ZY43_9BACT</name>
<dbReference type="Pfam" id="PF01154">
    <property type="entry name" value="HMG_CoA_synt_N"/>
    <property type="match status" value="1"/>
</dbReference>
<evidence type="ECO:0000256" key="2">
    <source>
        <dbReference type="ARBA" id="ARBA00022679"/>
    </source>
</evidence>
<dbReference type="InterPro" id="IPR011554">
    <property type="entry name" value="HMG_CoA_synthase_prok"/>
</dbReference>
<dbReference type="InterPro" id="IPR016039">
    <property type="entry name" value="Thiolase-like"/>
</dbReference>
<feature type="region of interest" description="Disordered" evidence="3">
    <location>
        <begin position="374"/>
        <end position="400"/>
    </location>
</feature>
<dbReference type="EMBL" id="JAPNKA010000001">
    <property type="protein sequence ID" value="MCY1074231.1"/>
    <property type="molecule type" value="Genomic_DNA"/>
</dbReference>
<gene>
    <name evidence="6" type="ORF">OV287_07005</name>
</gene>
<evidence type="ECO:0000259" key="4">
    <source>
        <dbReference type="Pfam" id="PF01154"/>
    </source>
</evidence>
<organism evidence="6 7">
    <name type="scientific">Archangium lansingense</name>
    <dbReference type="NCBI Taxonomy" id="2995310"/>
    <lineage>
        <taxon>Bacteria</taxon>
        <taxon>Pseudomonadati</taxon>
        <taxon>Myxococcota</taxon>
        <taxon>Myxococcia</taxon>
        <taxon>Myxococcales</taxon>
        <taxon>Cystobacterineae</taxon>
        <taxon>Archangiaceae</taxon>
        <taxon>Archangium</taxon>
    </lineage>
</organism>
<protein>
    <submittedName>
        <fullName evidence="6">Hydroxymethylglutaryl-CoA synthase</fullName>
        <ecNumber evidence="6">2.3.3.10</ecNumber>
    </submittedName>
</protein>
<comment type="caution">
    <text evidence="6">The sequence shown here is derived from an EMBL/GenBank/DDBJ whole genome shotgun (WGS) entry which is preliminary data.</text>
</comment>
<evidence type="ECO:0000259" key="5">
    <source>
        <dbReference type="Pfam" id="PF08540"/>
    </source>
</evidence>
<reference evidence="6 7" key="1">
    <citation type="submission" date="2022-11" db="EMBL/GenBank/DDBJ databases">
        <title>Minimal conservation of predation-associated metabolite biosynthetic gene clusters underscores biosynthetic potential of Myxococcota including descriptions for ten novel species: Archangium lansinium sp. nov., Myxococcus landrumus sp. nov., Nannocystis bai.</title>
        <authorList>
            <person name="Ahearne A."/>
            <person name="Stevens C."/>
            <person name="Phillips K."/>
        </authorList>
    </citation>
    <scope>NUCLEOTIDE SEQUENCE [LARGE SCALE GENOMIC DNA]</scope>
    <source>
        <strain evidence="6 7">MIWBW</strain>
    </source>
</reference>
<dbReference type="CDD" id="cd00827">
    <property type="entry name" value="init_cond_enzymes"/>
    <property type="match status" value="1"/>
</dbReference>
<accession>A0ABT3ZY43</accession>
<dbReference type="SUPFAM" id="SSF53901">
    <property type="entry name" value="Thiolase-like"/>
    <property type="match status" value="2"/>
</dbReference>
<dbReference type="InterPro" id="IPR013528">
    <property type="entry name" value="HMG_CoA_synth_N"/>
</dbReference>